<keyword evidence="2" id="KW-0678">Repressor</keyword>
<evidence type="ECO:0000313" key="8">
    <source>
        <dbReference type="EMBL" id="STY96113.1"/>
    </source>
</evidence>
<dbReference type="PANTHER" id="PTHR33202:SF6">
    <property type="entry name" value="ZINC UPTAKE REGULATION PROTEIN"/>
    <property type="match status" value="1"/>
</dbReference>
<dbReference type="InterPro" id="IPR043135">
    <property type="entry name" value="Fur_C"/>
</dbReference>
<dbReference type="AlphaFoldDB" id="A0A378Q5J6"/>
<evidence type="ECO:0000256" key="6">
    <source>
        <dbReference type="ARBA" id="ARBA00023163"/>
    </source>
</evidence>
<evidence type="ECO:0000313" key="9">
    <source>
        <dbReference type="Proteomes" id="UP000255193"/>
    </source>
</evidence>
<dbReference type="GO" id="GO:1900376">
    <property type="term" value="P:regulation of secondary metabolite biosynthetic process"/>
    <property type="evidence" value="ECO:0007669"/>
    <property type="project" value="TreeGrafter"/>
</dbReference>
<dbReference type="GO" id="GO:0005829">
    <property type="term" value="C:cytosol"/>
    <property type="evidence" value="ECO:0007669"/>
    <property type="project" value="TreeGrafter"/>
</dbReference>
<comment type="similarity">
    <text evidence="1">Belongs to the Fur family.</text>
</comment>
<keyword evidence="3 7" id="KW-0862">Zinc</keyword>
<dbReference type="GO" id="GO:0008270">
    <property type="term" value="F:zinc ion binding"/>
    <property type="evidence" value="ECO:0007669"/>
    <property type="project" value="TreeGrafter"/>
</dbReference>
<dbReference type="RefSeq" id="WP_079351949.1">
    <property type="nucleotide sequence ID" value="NZ_MXAO01000002.1"/>
</dbReference>
<name>A0A378Q5J6_9GAMM</name>
<reference evidence="8 9" key="1">
    <citation type="submission" date="2018-06" db="EMBL/GenBank/DDBJ databases">
        <authorList>
            <consortium name="Pathogen Informatics"/>
            <person name="Doyle S."/>
        </authorList>
    </citation>
    <scope>NUCLEOTIDE SEQUENCE [LARGE SCALE GENOMIC DNA]</scope>
    <source>
        <strain evidence="8 9">NCTC11091</strain>
    </source>
</reference>
<dbReference type="GO" id="GO:0003700">
    <property type="term" value="F:DNA-binding transcription factor activity"/>
    <property type="evidence" value="ECO:0007669"/>
    <property type="project" value="InterPro"/>
</dbReference>
<feature type="binding site" evidence="7">
    <location>
        <position position="180"/>
    </location>
    <ligand>
        <name>Zn(2+)</name>
        <dbReference type="ChEBI" id="CHEBI:29105"/>
    </ligand>
</feature>
<dbReference type="Pfam" id="PF01475">
    <property type="entry name" value="FUR"/>
    <property type="match status" value="1"/>
</dbReference>
<dbReference type="InterPro" id="IPR002481">
    <property type="entry name" value="FUR"/>
</dbReference>
<evidence type="ECO:0000256" key="1">
    <source>
        <dbReference type="ARBA" id="ARBA00007957"/>
    </source>
</evidence>
<dbReference type="EMBL" id="UGQA01000001">
    <property type="protein sequence ID" value="STY96113.1"/>
    <property type="molecule type" value="Genomic_DNA"/>
</dbReference>
<organism evidence="8 9">
    <name type="scientific">Faucicola atlantae</name>
    <dbReference type="NCBI Taxonomy" id="34059"/>
    <lineage>
        <taxon>Bacteria</taxon>
        <taxon>Pseudomonadati</taxon>
        <taxon>Pseudomonadota</taxon>
        <taxon>Gammaproteobacteria</taxon>
        <taxon>Moraxellales</taxon>
        <taxon>Moraxellaceae</taxon>
        <taxon>Faucicola</taxon>
    </lineage>
</organism>
<keyword evidence="6" id="KW-0804">Transcription</keyword>
<evidence type="ECO:0000256" key="2">
    <source>
        <dbReference type="ARBA" id="ARBA00022491"/>
    </source>
</evidence>
<dbReference type="SUPFAM" id="SSF46785">
    <property type="entry name" value="Winged helix' DNA-binding domain"/>
    <property type="match status" value="1"/>
</dbReference>
<dbReference type="PANTHER" id="PTHR33202">
    <property type="entry name" value="ZINC UPTAKE REGULATION PROTEIN"/>
    <property type="match status" value="1"/>
</dbReference>
<gene>
    <name evidence="8" type="primary">zur</name>
    <name evidence="8" type="ORF">NCTC11091_01923</name>
</gene>
<dbReference type="Gene3D" id="3.30.1490.190">
    <property type="match status" value="1"/>
</dbReference>
<dbReference type="InterPro" id="IPR036388">
    <property type="entry name" value="WH-like_DNA-bd_sf"/>
</dbReference>
<feature type="binding site" evidence="7">
    <location>
        <position position="136"/>
    </location>
    <ligand>
        <name>Zn(2+)</name>
        <dbReference type="ChEBI" id="CHEBI:29105"/>
    </ligand>
</feature>
<dbReference type="Proteomes" id="UP000255193">
    <property type="component" value="Unassembled WGS sequence"/>
</dbReference>
<dbReference type="GO" id="GO:0000976">
    <property type="term" value="F:transcription cis-regulatory region binding"/>
    <property type="evidence" value="ECO:0007669"/>
    <property type="project" value="TreeGrafter"/>
</dbReference>
<dbReference type="CDD" id="cd07153">
    <property type="entry name" value="Fur_like"/>
    <property type="match status" value="1"/>
</dbReference>
<accession>A0A378Q5J6</accession>
<evidence type="ECO:0000256" key="4">
    <source>
        <dbReference type="ARBA" id="ARBA00023015"/>
    </source>
</evidence>
<evidence type="ECO:0000256" key="3">
    <source>
        <dbReference type="ARBA" id="ARBA00022833"/>
    </source>
</evidence>
<evidence type="ECO:0000256" key="7">
    <source>
        <dbReference type="PIRSR" id="PIRSR602481-1"/>
    </source>
</evidence>
<keyword evidence="5" id="KW-0238">DNA-binding</keyword>
<feature type="binding site" evidence="7">
    <location>
        <position position="183"/>
    </location>
    <ligand>
        <name>Zn(2+)</name>
        <dbReference type="ChEBI" id="CHEBI:29105"/>
    </ligand>
</feature>
<dbReference type="Gene3D" id="1.10.10.10">
    <property type="entry name" value="Winged helix-like DNA-binding domain superfamily/Winged helix DNA-binding domain"/>
    <property type="match status" value="1"/>
</dbReference>
<comment type="cofactor">
    <cofactor evidence="7">
        <name>Zn(2+)</name>
        <dbReference type="ChEBI" id="CHEBI:29105"/>
    </cofactor>
    <text evidence="7">Binds 1 zinc ion per subunit.</text>
</comment>
<feature type="binding site" evidence="7">
    <location>
        <position position="139"/>
    </location>
    <ligand>
        <name>Zn(2+)</name>
        <dbReference type="ChEBI" id="CHEBI:29105"/>
    </ligand>
</feature>
<keyword evidence="7" id="KW-0479">Metal-binding</keyword>
<sequence>MPTPHSPVLMTHDKNPHDDACTPTACAERCTAPLSDTQIDARVVQARTVCQQAGVRFTPLREQVYRLILQTRAPIGAYELLAQLQAVTDKPVAPPTIYRSLDFLLAHGLIHQLSSTKAFFACCQPDGEHTAAFLICQQCGTVQEFSEASTDVPIDTLLRKVAAQADFSIKTRVIELSGLCAHCQR</sequence>
<dbReference type="GO" id="GO:0045892">
    <property type="term" value="P:negative regulation of DNA-templated transcription"/>
    <property type="evidence" value="ECO:0007669"/>
    <property type="project" value="TreeGrafter"/>
</dbReference>
<keyword evidence="4" id="KW-0805">Transcription regulation</keyword>
<evidence type="ECO:0000256" key="5">
    <source>
        <dbReference type="ARBA" id="ARBA00023125"/>
    </source>
</evidence>
<proteinExistence type="inferred from homology"/>
<dbReference type="InterPro" id="IPR036390">
    <property type="entry name" value="WH_DNA-bd_sf"/>
</dbReference>
<protein>
    <submittedName>
        <fullName evidence="8">Zinc uptake regulation protein</fullName>
    </submittedName>
</protein>